<dbReference type="RefSeq" id="WP_025796654.1">
    <property type="nucleotide sequence ID" value="NZ_CP009706.1"/>
</dbReference>
<dbReference type="InterPro" id="IPR006528">
    <property type="entry name" value="Phage_head_morphogenesis_dom"/>
</dbReference>
<gene>
    <name evidence="3" type="ORF">AT03_13290</name>
</gene>
<evidence type="ECO:0000313" key="4">
    <source>
        <dbReference type="Proteomes" id="UP000029986"/>
    </source>
</evidence>
<dbReference type="PATRIC" id="fig|1453496.5.peg.2706"/>
<proteinExistence type="predicted"/>
<dbReference type="OrthoDB" id="6637795at2"/>
<protein>
    <recommendedName>
        <fullName evidence="2">Phage head morphogenesis domain-containing protein</fullName>
    </recommendedName>
</protein>
<dbReference type="Proteomes" id="UP000029986">
    <property type="component" value="Chromosome"/>
</dbReference>
<dbReference type="AlphaFoldDB" id="A0A097R3H7"/>
<dbReference type="Pfam" id="PF04233">
    <property type="entry name" value="Phage_Mu_F"/>
    <property type="match status" value="1"/>
</dbReference>
<organism evidence="3 4">
    <name type="scientific">Hafnia alvei FB1</name>
    <dbReference type="NCBI Taxonomy" id="1453496"/>
    <lineage>
        <taxon>Bacteria</taxon>
        <taxon>Pseudomonadati</taxon>
        <taxon>Pseudomonadota</taxon>
        <taxon>Gammaproteobacteria</taxon>
        <taxon>Enterobacterales</taxon>
        <taxon>Hafniaceae</taxon>
        <taxon>Hafnia</taxon>
    </lineage>
</organism>
<dbReference type="HOGENOM" id="CLU_079019_1_0_6"/>
<name>A0A097R3H7_HAFAL</name>
<dbReference type="KEGG" id="hav:AT03_13290"/>
<dbReference type="EMBL" id="CP009706">
    <property type="protein sequence ID" value="AIU73273.1"/>
    <property type="molecule type" value="Genomic_DNA"/>
</dbReference>
<accession>A0A097R3H7</accession>
<feature type="region of interest" description="Disordered" evidence="1">
    <location>
        <begin position="231"/>
        <end position="250"/>
    </location>
</feature>
<sequence length="269" mass="30454">MMARVWLHPYGIERDYTNALVKATRQFNKEIDSSYGDIRFDGWQDDMAAILAYLRNAGNRIFQPVIERLPSFFSLTSQFNDKQWRLIVKGGTGVELPTSQAIIAGQTTVPTSSSVLGVDAYRAEPWLRQMQELWVSENTRLIKSIPSDELSDMEGIIQRGVMNGSSADTIQKQIQERYGVTERRAKLIAVDQIGKANSALTKQRQADAGIDGYIWRGVLDNRERQIHVDREGKRFKWSSPPSDGHPGQPIRCRCYAEPDWSGSVFDIGE</sequence>
<evidence type="ECO:0000313" key="3">
    <source>
        <dbReference type="EMBL" id="AIU73273.1"/>
    </source>
</evidence>
<evidence type="ECO:0000259" key="2">
    <source>
        <dbReference type="Pfam" id="PF04233"/>
    </source>
</evidence>
<feature type="domain" description="Phage head morphogenesis" evidence="2">
    <location>
        <begin position="157"/>
        <end position="255"/>
    </location>
</feature>
<dbReference type="eggNOG" id="COG2369">
    <property type="taxonomic scope" value="Bacteria"/>
</dbReference>
<reference evidence="3 4" key="1">
    <citation type="journal article" date="2014" name="Gut Pathog.">
        <title>Gene clusters of Hafnia alvei strain FB1 important in survival and pathogenesis: a draft genome perspective.</title>
        <authorList>
            <person name="Tan J.Y."/>
            <person name="Yin W.F."/>
            <person name="Chan K.G."/>
        </authorList>
    </citation>
    <scope>NUCLEOTIDE SEQUENCE [LARGE SCALE GENOMIC DNA]</scope>
    <source>
        <strain evidence="3 4">FB1</strain>
    </source>
</reference>
<dbReference type="NCBIfam" id="TIGR01641">
    <property type="entry name" value="phageSPP1_gp7"/>
    <property type="match status" value="1"/>
</dbReference>
<evidence type="ECO:0000256" key="1">
    <source>
        <dbReference type="SAM" id="MobiDB-lite"/>
    </source>
</evidence>
<keyword evidence="4" id="KW-1185">Reference proteome</keyword>